<keyword evidence="1" id="KW-0812">Transmembrane</keyword>
<sequence length="68" mass="7782">MSQDNMNEHVEELRKWLPVPLSIFMLVAALLDSSEGIVFAGLFILCYLFGFALYDMKDAPPPEDYRVN</sequence>
<dbReference type="AlphaFoldDB" id="X1EIS0"/>
<keyword evidence="1" id="KW-1133">Transmembrane helix</keyword>
<name>X1EIS0_9ZZZZ</name>
<gene>
    <name evidence="2" type="ORF">S03H2_25400</name>
</gene>
<keyword evidence="1" id="KW-0472">Membrane</keyword>
<reference evidence="2" key="1">
    <citation type="journal article" date="2014" name="Front. Microbiol.">
        <title>High frequency of phylogenetically diverse reductive dehalogenase-homologous genes in deep subseafloor sedimentary metagenomes.</title>
        <authorList>
            <person name="Kawai M."/>
            <person name="Futagami T."/>
            <person name="Toyoda A."/>
            <person name="Takaki Y."/>
            <person name="Nishi S."/>
            <person name="Hori S."/>
            <person name="Arai W."/>
            <person name="Tsubouchi T."/>
            <person name="Morono Y."/>
            <person name="Uchiyama I."/>
            <person name="Ito T."/>
            <person name="Fujiyama A."/>
            <person name="Inagaki F."/>
            <person name="Takami H."/>
        </authorList>
    </citation>
    <scope>NUCLEOTIDE SEQUENCE</scope>
    <source>
        <strain evidence="2">Expedition CK06-06</strain>
    </source>
</reference>
<accession>X1EIS0</accession>
<feature type="transmembrane region" description="Helical" evidence="1">
    <location>
        <begin position="37"/>
        <end position="56"/>
    </location>
</feature>
<comment type="caution">
    <text evidence="2">The sequence shown here is derived from an EMBL/GenBank/DDBJ whole genome shotgun (WGS) entry which is preliminary data.</text>
</comment>
<feature type="transmembrane region" description="Helical" evidence="1">
    <location>
        <begin position="12"/>
        <end position="31"/>
    </location>
</feature>
<evidence type="ECO:0000313" key="2">
    <source>
        <dbReference type="EMBL" id="GAH32477.1"/>
    </source>
</evidence>
<proteinExistence type="predicted"/>
<evidence type="ECO:0000256" key="1">
    <source>
        <dbReference type="SAM" id="Phobius"/>
    </source>
</evidence>
<organism evidence="2">
    <name type="scientific">marine sediment metagenome</name>
    <dbReference type="NCBI Taxonomy" id="412755"/>
    <lineage>
        <taxon>unclassified sequences</taxon>
        <taxon>metagenomes</taxon>
        <taxon>ecological metagenomes</taxon>
    </lineage>
</organism>
<protein>
    <submittedName>
        <fullName evidence="2">Uncharacterized protein</fullName>
    </submittedName>
</protein>
<dbReference type="EMBL" id="BARU01014366">
    <property type="protein sequence ID" value="GAH32477.1"/>
    <property type="molecule type" value="Genomic_DNA"/>
</dbReference>